<keyword evidence="2" id="KW-0238">DNA-binding</keyword>
<feature type="domain" description="HTH luxR-type" evidence="5">
    <location>
        <begin position="185"/>
        <end position="250"/>
    </location>
</feature>
<dbReference type="RefSeq" id="WP_272135057.1">
    <property type="nucleotide sequence ID" value="NZ_JAQNDM010000002.1"/>
</dbReference>
<feature type="modified residue" description="4-aspartylphosphate" evidence="3">
    <location>
        <position position="64"/>
    </location>
</feature>
<sequence>MDAPPISAPAPIRVFVVEDQTKILKNQLRLLEGHPDIEIIGTALSGEAALEEVSKTVPDVILLDLGLPRMSGIDVTREVKATYPKVEILIFTIFDEEDKVLEAVKAGASGYLLKGAPVDKIIEAIKEVRAGGTVIQPNLARRLLRHFRVEPDSGPVPTEPRPGVAETGTVAPPGPTPPAEASADADPLLKPLSDREREILQLIAKGVSNSEAARLLSLSKATIRTHLEHIYRKLEVTNRVEAVTEGIRKGLISV</sequence>
<dbReference type="PROSITE" id="PS50043">
    <property type="entry name" value="HTH_LUXR_2"/>
    <property type="match status" value="1"/>
</dbReference>
<feature type="region of interest" description="Disordered" evidence="4">
    <location>
        <begin position="150"/>
        <end position="186"/>
    </location>
</feature>
<dbReference type="InterPro" id="IPR058245">
    <property type="entry name" value="NreC/VraR/RcsB-like_REC"/>
</dbReference>
<dbReference type="SUPFAM" id="SSF52172">
    <property type="entry name" value="CheY-like"/>
    <property type="match status" value="1"/>
</dbReference>
<name>A0ABT5D2N6_9BACT</name>
<evidence type="ECO:0000259" key="5">
    <source>
        <dbReference type="PROSITE" id="PS50043"/>
    </source>
</evidence>
<dbReference type="Proteomes" id="UP001221838">
    <property type="component" value="Unassembled WGS sequence"/>
</dbReference>
<dbReference type="SMART" id="SM00448">
    <property type="entry name" value="REC"/>
    <property type="match status" value="1"/>
</dbReference>
<accession>A0ABT5D2N6</accession>
<dbReference type="EMBL" id="JAQNDM010000002">
    <property type="protein sequence ID" value="MDC0707826.1"/>
    <property type="molecule type" value="Genomic_DNA"/>
</dbReference>
<dbReference type="Pfam" id="PF00072">
    <property type="entry name" value="Response_reg"/>
    <property type="match status" value="1"/>
</dbReference>
<evidence type="ECO:0000313" key="7">
    <source>
        <dbReference type="EMBL" id="MDC0707826.1"/>
    </source>
</evidence>
<proteinExistence type="predicted"/>
<feature type="domain" description="Response regulatory" evidence="6">
    <location>
        <begin position="13"/>
        <end position="129"/>
    </location>
</feature>
<reference evidence="7 8" key="1">
    <citation type="submission" date="2022-11" db="EMBL/GenBank/DDBJ databases">
        <title>Minimal conservation of predation-associated metabolite biosynthetic gene clusters underscores biosynthetic potential of Myxococcota including descriptions for ten novel species: Archangium lansinium sp. nov., Myxococcus landrumus sp. nov., Nannocystis bai.</title>
        <authorList>
            <person name="Ahearne A."/>
            <person name="Stevens C."/>
            <person name="Dowd S."/>
        </authorList>
    </citation>
    <scope>NUCLEOTIDE SEQUENCE [LARGE SCALE GENOMIC DNA]</scope>
    <source>
        <strain evidence="7 8">NCWAL01</strain>
    </source>
</reference>
<evidence type="ECO:0000256" key="1">
    <source>
        <dbReference type="ARBA" id="ARBA00022553"/>
    </source>
</evidence>
<dbReference type="PROSITE" id="PS50110">
    <property type="entry name" value="RESPONSE_REGULATORY"/>
    <property type="match status" value="1"/>
</dbReference>
<dbReference type="SMART" id="SM00421">
    <property type="entry name" value="HTH_LUXR"/>
    <property type="match status" value="1"/>
</dbReference>
<dbReference type="InterPro" id="IPR039420">
    <property type="entry name" value="WalR-like"/>
</dbReference>
<keyword evidence="8" id="KW-1185">Reference proteome</keyword>
<evidence type="ECO:0000313" key="8">
    <source>
        <dbReference type="Proteomes" id="UP001221838"/>
    </source>
</evidence>
<evidence type="ECO:0000256" key="4">
    <source>
        <dbReference type="SAM" id="MobiDB-lite"/>
    </source>
</evidence>
<dbReference type="CDD" id="cd06170">
    <property type="entry name" value="LuxR_C_like"/>
    <property type="match status" value="1"/>
</dbReference>
<evidence type="ECO:0000256" key="3">
    <source>
        <dbReference type="PROSITE-ProRule" id="PRU00169"/>
    </source>
</evidence>
<dbReference type="Gene3D" id="3.40.50.2300">
    <property type="match status" value="1"/>
</dbReference>
<dbReference type="Pfam" id="PF00196">
    <property type="entry name" value="GerE"/>
    <property type="match status" value="1"/>
</dbReference>
<dbReference type="PANTHER" id="PTHR43214">
    <property type="entry name" value="TWO-COMPONENT RESPONSE REGULATOR"/>
    <property type="match status" value="1"/>
</dbReference>
<dbReference type="InterPro" id="IPR001789">
    <property type="entry name" value="Sig_transdc_resp-reg_receiver"/>
</dbReference>
<evidence type="ECO:0000256" key="2">
    <source>
        <dbReference type="ARBA" id="ARBA00023125"/>
    </source>
</evidence>
<dbReference type="InterPro" id="IPR000792">
    <property type="entry name" value="Tscrpt_reg_LuxR_C"/>
</dbReference>
<dbReference type="CDD" id="cd17535">
    <property type="entry name" value="REC_NarL-like"/>
    <property type="match status" value="1"/>
</dbReference>
<organism evidence="7 8">
    <name type="scientific">Stigmatella ashevillensis</name>
    <dbReference type="NCBI Taxonomy" id="2995309"/>
    <lineage>
        <taxon>Bacteria</taxon>
        <taxon>Pseudomonadati</taxon>
        <taxon>Myxococcota</taxon>
        <taxon>Myxococcia</taxon>
        <taxon>Myxococcales</taxon>
        <taxon>Cystobacterineae</taxon>
        <taxon>Archangiaceae</taxon>
        <taxon>Stigmatella</taxon>
    </lineage>
</organism>
<comment type="caution">
    <text evidence="7">The sequence shown here is derived from an EMBL/GenBank/DDBJ whole genome shotgun (WGS) entry which is preliminary data.</text>
</comment>
<protein>
    <submittedName>
        <fullName evidence="7">Response regulator transcription factor</fullName>
    </submittedName>
</protein>
<keyword evidence="1 3" id="KW-0597">Phosphoprotein</keyword>
<dbReference type="SUPFAM" id="SSF46894">
    <property type="entry name" value="C-terminal effector domain of the bipartite response regulators"/>
    <property type="match status" value="1"/>
</dbReference>
<dbReference type="PRINTS" id="PR00038">
    <property type="entry name" value="HTHLUXR"/>
</dbReference>
<dbReference type="PANTHER" id="PTHR43214:SF43">
    <property type="entry name" value="TWO-COMPONENT RESPONSE REGULATOR"/>
    <property type="match status" value="1"/>
</dbReference>
<dbReference type="InterPro" id="IPR011006">
    <property type="entry name" value="CheY-like_superfamily"/>
</dbReference>
<dbReference type="InterPro" id="IPR016032">
    <property type="entry name" value="Sig_transdc_resp-reg_C-effctor"/>
</dbReference>
<evidence type="ECO:0000259" key="6">
    <source>
        <dbReference type="PROSITE" id="PS50110"/>
    </source>
</evidence>
<gene>
    <name evidence="7" type="ORF">POL68_05030</name>
</gene>